<evidence type="ECO:0008006" key="12">
    <source>
        <dbReference type="Google" id="ProtNLM"/>
    </source>
</evidence>
<evidence type="ECO:0000256" key="3">
    <source>
        <dbReference type="ARBA" id="ARBA00023224"/>
    </source>
</evidence>
<feature type="domain" description="PAS" evidence="8">
    <location>
        <begin position="255"/>
        <end position="297"/>
    </location>
</feature>
<evidence type="ECO:0000256" key="5">
    <source>
        <dbReference type="PROSITE-ProRule" id="PRU00284"/>
    </source>
</evidence>
<dbReference type="CDD" id="cd06225">
    <property type="entry name" value="HAMP"/>
    <property type="match status" value="1"/>
</dbReference>
<dbReference type="Pfam" id="PF18947">
    <property type="entry name" value="HAMP_2"/>
    <property type="match status" value="1"/>
</dbReference>
<dbReference type="CDD" id="cd11386">
    <property type="entry name" value="MCP_signal"/>
    <property type="match status" value="1"/>
</dbReference>
<dbReference type="InterPro" id="IPR051310">
    <property type="entry name" value="MCP_chemotaxis"/>
</dbReference>
<dbReference type="KEGG" id="tee:Tel_09560"/>
<dbReference type="EMBL" id="CP013099">
    <property type="protein sequence ID" value="ALP53379.1"/>
    <property type="molecule type" value="Genomic_DNA"/>
</dbReference>
<dbReference type="GO" id="GO:0004888">
    <property type="term" value="F:transmembrane signaling receptor activity"/>
    <property type="evidence" value="ECO:0007669"/>
    <property type="project" value="InterPro"/>
</dbReference>
<dbReference type="InterPro" id="IPR000014">
    <property type="entry name" value="PAS"/>
</dbReference>
<evidence type="ECO:0000256" key="1">
    <source>
        <dbReference type="ARBA" id="ARBA00004370"/>
    </source>
</evidence>
<dbReference type="Pfam" id="PF00015">
    <property type="entry name" value="MCPsignal"/>
    <property type="match status" value="1"/>
</dbReference>
<feature type="region of interest" description="Disordered" evidence="6">
    <location>
        <begin position="730"/>
        <end position="771"/>
    </location>
</feature>
<dbReference type="SUPFAM" id="SSF58104">
    <property type="entry name" value="Methyl-accepting chemotaxis protein (MCP) signaling domain"/>
    <property type="match status" value="1"/>
</dbReference>
<evidence type="ECO:0000256" key="2">
    <source>
        <dbReference type="ARBA" id="ARBA00022481"/>
    </source>
</evidence>
<sequence length="771" mass="83484">MIDDLNVLKDVLEYAPINIMMADADENVVFLNHRAREVLAGLEDELVKYLPGFKVAEVMGGSIHRYHKDPDAIKKILHGLKPGSVHKGEITPGPYVFEHETRLLVDRNGDLAGYVVQWYDVTEKCLKEEQAARLQRAVDGAQTAMMMIDRDFVITYVNEATQELMAQHADTLKKLFPGFDAHKLTGTNIDIFHKNPAHQRQLLANPANLPYETDITVGPLKFHLRVSAIHGLDGSYIGNTLEWSDVTELRTSELEVSRLKSAVEGAQTALMLCDENLDITYVNPAVIELLGKRQAELRQVFPGFDPHNLIGVNIDRFHKNPAHQRSLLADMGRLPATGTIRLLDLVFQVNATAIVGPDGSYMGNMVEWKDLTEQSDAEEQLASLIESAVAGDLNRRLDTSKYTGFMKGLGDNVNDMLQAVVEPIRESTRVIQALSEGDLTQHMTGEYQGEFAVLRDALNNSLTNLQTMVAEITQAAGNISSGAGEISQGNADLSQRTEEQASSVEETASTMEEMTSVVKQNADNARQANQLASGARQQAEKGGEVVGNAVTAMSEINASSKKIEDIISVIDEIAFQTNLLALNAAVEAARAGEQGRGFAVVAGEVRSLAQRSAAAAKEIKGLIKDSVSKVEEGSRLVDESGKTLEEIVVASKKVSDIIAEIAAAGQEQATGIDQINKAITQLESVTQQNAALVEQAAAASESMANQSVGLQRLVGQFTIDQSLLRQEAAAAHHAGVPAHRPAPQARAAASPAPAARSKAKPQDEGEAWEEF</sequence>
<dbReference type="GO" id="GO:0005886">
    <property type="term" value="C:plasma membrane"/>
    <property type="evidence" value="ECO:0007669"/>
    <property type="project" value="TreeGrafter"/>
</dbReference>
<dbReference type="GO" id="GO:0006935">
    <property type="term" value="P:chemotaxis"/>
    <property type="evidence" value="ECO:0007669"/>
    <property type="project" value="InterPro"/>
</dbReference>
<dbReference type="PROSITE" id="PS50112">
    <property type="entry name" value="PAS"/>
    <property type="match status" value="1"/>
</dbReference>
<comment type="similarity">
    <text evidence="4">Belongs to the methyl-accepting chemotaxis (MCP) protein family.</text>
</comment>
<evidence type="ECO:0000313" key="11">
    <source>
        <dbReference type="Proteomes" id="UP000055136"/>
    </source>
</evidence>
<dbReference type="SMART" id="SM00304">
    <property type="entry name" value="HAMP"/>
    <property type="match status" value="1"/>
</dbReference>
<reference evidence="10" key="1">
    <citation type="submission" date="2015-10" db="EMBL/GenBank/DDBJ databases">
        <title>Description of Candidatus Tenderia electrophaga gen. nov, sp. nov., an Uncultivated Electroautotroph from a Biocathode Enrichment.</title>
        <authorList>
            <person name="Eddie B.J."/>
            <person name="Malanoski A.P."/>
            <person name="Wang Z."/>
            <person name="Hall R.J."/>
            <person name="Oh S.D."/>
            <person name="Heiner C."/>
            <person name="Lin B."/>
            <person name="Strycharz-Glaven S.M."/>
        </authorList>
    </citation>
    <scope>NUCLEOTIDE SEQUENCE [LARGE SCALE GENOMIC DNA]</scope>
    <source>
        <strain evidence="10">NRL1</strain>
    </source>
</reference>
<dbReference type="InterPro" id="IPR004089">
    <property type="entry name" value="MCPsignal_dom"/>
</dbReference>
<feature type="domain" description="Methyl-accepting transducer" evidence="7">
    <location>
        <begin position="475"/>
        <end position="704"/>
    </location>
</feature>
<dbReference type="Gene3D" id="3.30.450.20">
    <property type="entry name" value="PAS domain"/>
    <property type="match status" value="3"/>
</dbReference>
<feature type="domain" description="HAMP" evidence="9">
    <location>
        <begin position="418"/>
        <end position="470"/>
    </location>
</feature>
<dbReference type="InterPro" id="IPR004090">
    <property type="entry name" value="Chemotax_Me-accpt_rcpt"/>
</dbReference>
<comment type="subcellular location">
    <subcellularLocation>
        <location evidence="1">Membrane</location>
    </subcellularLocation>
</comment>
<feature type="compositionally biased region" description="Low complexity" evidence="6">
    <location>
        <begin position="501"/>
        <end position="513"/>
    </location>
</feature>
<dbReference type="PRINTS" id="PR00260">
    <property type="entry name" value="CHEMTRNSDUCR"/>
</dbReference>
<feature type="region of interest" description="Disordered" evidence="6">
    <location>
        <begin position="483"/>
        <end position="513"/>
    </location>
</feature>
<dbReference type="SMART" id="SM00091">
    <property type="entry name" value="PAS"/>
    <property type="match status" value="3"/>
</dbReference>
<name>A0A0S2TE27_9GAMM</name>
<dbReference type="SMART" id="SM00283">
    <property type="entry name" value="MA"/>
    <property type="match status" value="1"/>
</dbReference>
<proteinExistence type="inferred from homology"/>
<dbReference type="InterPro" id="IPR035965">
    <property type="entry name" value="PAS-like_dom_sf"/>
</dbReference>
<dbReference type="STRING" id="1748243.Tel_09560"/>
<dbReference type="SUPFAM" id="SSF55785">
    <property type="entry name" value="PYP-like sensor domain (PAS domain)"/>
    <property type="match status" value="2"/>
</dbReference>
<keyword evidence="2" id="KW-0488">Methylation</keyword>
<gene>
    <name evidence="10" type="ORF">Tel_09560</name>
</gene>
<dbReference type="GO" id="GO:0007165">
    <property type="term" value="P:signal transduction"/>
    <property type="evidence" value="ECO:0007669"/>
    <property type="project" value="UniProtKB-KW"/>
</dbReference>
<evidence type="ECO:0000256" key="4">
    <source>
        <dbReference type="ARBA" id="ARBA00029447"/>
    </source>
</evidence>
<protein>
    <recommendedName>
        <fullName evidence="12">Chemotaxis protein</fullName>
    </recommendedName>
</protein>
<evidence type="ECO:0000259" key="9">
    <source>
        <dbReference type="PROSITE" id="PS50885"/>
    </source>
</evidence>
<dbReference type="PANTHER" id="PTHR43531">
    <property type="entry name" value="PROTEIN ICFG"/>
    <property type="match status" value="1"/>
</dbReference>
<feature type="compositionally biased region" description="Polar residues" evidence="6">
    <location>
        <begin position="483"/>
        <end position="494"/>
    </location>
</feature>
<feature type="compositionally biased region" description="Low complexity" evidence="6">
    <location>
        <begin position="730"/>
        <end position="756"/>
    </location>
</feature>
<evidence type="ECO:0000313" key="10">
    <source>
        <dbReference type="EMBL" id="ALP53379.1"/>
    </source>
</evidence>
<evidence type="ECO:0000259" key="8">
    <source>
        <dbReference type="PROSITE" id="PS50112"/>
    </source>
</evidence>
<keyword evidence="3 5" id="KW-0807">Transducer</keyword>
<dbReference type="Pfam" id="PF13188">
    <property type="entry name" value="PAS_8"/>
    <property type="match status" value="2"/>
</dbReference>
<dbReference type="FunFam" id="1.10.287.950:FF:000001">
    <property type="entry name" value="Methyl-accepting chemotaxis sensory transducer"/>
    <property type="match status" value="1"/>
</dbReference>
<dbReference type="Gene3D" id="1.10.287.950">
    <property type="entry name" value="Methyl-accepting chemotaxis protein"/>
    <property type="match status" value="1"/>
</dbReference>
<evidence type="ECO:0000259" key="7">
    <source>
        <dbReference type="PROSITE" id="PS50111"/>
    </source>
</evidence>
<organism evidence="10 11">
    <name type="scientific">Candidatus Tenderia electrophaga</name>
    <dbReference type="NCBI Taxonomy" id="1748243"/>
    <lineage>
        <taxon>Bacteria</taxon>
        <taxon>Pseudomonadati</taxon>
        <taxon>Pseudomonadota</taxon>
        <taxon>Gammaproteobacteria</taxon>
        <taxon>Candidatus Tenderiales</taxon>
        <taxon>Candidatus Tenderiaceae</taxon>
        <taxon>Candidatus Tenderia</taxon>
    </lineage>
</organism>
<dbReference type="AlphaFoldDB" id="A0A0S2TE27"/>
<accession>A0A0S2TE27</accession>
<evidence type="ECO:0000256" key="6">
    <source>
        <dbReference type="SAM" id="MobiDB-lite"/>
    </source>
</evidence>
<dbReference type="InterPro" id="IPR003660">
    <property type="entry name" value="HAMP_dom"/>
</dbReference>
<dbReference type="PROSITE" id="PS50111">
    <property type="entry name" value="CHEMOTAXIS_TRANSDUC_2"/>
    <property type="match status" value="1"/>
</dbReference>
<dbReference type="PROSITE" id="PS50885">
    <property type="entry name" value="HAMP"/>
    <property type="match status" value="1"/>
</dbReference>
<keyword evidence="11" id="KW-1185">Reference proteome</keyword>
<dbReference type="PANTHER" id="PTHR43531:SF14">
    <property type="entry name" value="METHYL-ACCEPTING CHEMOTAXIS PROTEIN I-RELATED"/>
    <property type="match status" value="1"/>
</dbReference>
<dbReference type="Proteomes" id="UP000055136">
    <property type="component" value="Chromosome"/>
</dbReference>